<dbReference type="EMBL" id="KZ533938">
    <property type="protein sequence ID" value="PKU26946.1"/>
    <property type="molecule type" value="Genomic_DNA"/>
</dbReference>
<dbReference type="Proteomes" id="UP000233556">
    <property type="component" value="Unassembled WGS sequence"/>
</dbReference>
<proteinExistence type="predicted"/>
<name>A0A2I0SZG5_LIMLA</name>
<sequence>MSSRWWIFSRSVATSFSSWADLGKGEDGVQEPSGGFPERQHPPSSAQSGFYQPGLFHSRNILARQGKERQRQSLFRQEPQRLATTDCRATGTSGRVRPQNKAFQKQAIAN</sequence>
<evidence type="ECO:0000256" key="1">
    <source>
        <dbReference type="SAM" id="MobiDB-lite"/>
    </source>
</evidence>
<reference evidence="3" key="1">
    <citation type="submission" date="2017-11" db="EMBL/GenBank/DDBJ databases">
        <authorList>
            <person name="Lima N.C."/>
            <person name="Parody-Merino A.M."/>
            <person name="Battley P.F."/>
            <person name="Fidler A.E."/>
            <person name="Prosdocimi F."/>
        </authorList>
    </citation>
    <scope>NUCLEOTIDE SEQUENCE [LARGE SCALE GENOMIC DNA]</scope>
</reference>
<dbReference type="AlphaFoldDB" id="A0A2I0SZG5"/>
<feature type="region of interest" description="Disordered" evidence="1">
    <location>
        <begin position="89"/>
        <end position="110"/>
    </location>
</feature>
<reference evidence="3" key="2">
    <citation type="submission" date="2017-12" db="EMBL/GenBank/DDBJ databases">
        <title>Genome sequence of the Bar-tailed Godwit (Limosa lapponica baueri).</title>
        <authorList>
            <person name="Lima N.C.B."/>
            <person name="Parody-Merino A.M."/>
            <person name="Battley P.F."/>
            <person name="Fidler A.E."/>
            <person name="Prosdocimi F."/>
        </authorList>
    </citation>
    <scope>NUCLEOTIDE SEQUENCE [LARGE SCALE GENOMIC DNA]</scope>
</reference>
<feature type="region of interest" description="Disordered" evidence="1">
    <location>
        <begin position="20"/>
        <end position="52"/>
    </location>
</feature>
<protein>
    <submittedName>
        <fullName evidence="2">Uncharacterized protein</fullName>
    </submittedName>
</protein>
<evidence type="ECO:0000313" key="3">
    <source>
        <dbReference type="Proteomes" id="UP000233556"/>
    </source>
</evidence>
<accession>A0A2I0SZG5</accession>
<evidence type="ECO:0000313" key="2">
    <source>
        <dbReference type="EMBL" id="PKU26946.1"/>
    </source>
</evidence>
<keyword evidence="3" id="KW-1185">Reference proteome</keyword>
<feature type="compositionally biased region" description="Polar residues" evidence="1">
    <location>
        <begin position="101"/>
        <end position="110"/>
    </location>
</feature>
<gene>
    <name evidence="2" type="ORF">llap_22750</name>
</gene>
<organism evidence="2 3">
    <name type="scientific">Limosa lapponica baueri</name>
    <dbReference type="NCBI Taxonomy" id="1758121"/>
    <lineage>
        <taxon>Eukaryota</taxon>
        <taxon>Metazoa</taxon>
        <taxon>Chordata</taxon>
        <taxon>Craniata</taxon>
        <taxon>Vertebrata</taxon>
        <taxon>Euteleostomi</taxon>
        <taxon>Archelosauria</taxon>
        <taxon>Archosauria</taxon>
        <taxon>Dinosauria</taxon>
        <taxon>Saurischia</taxon>
        <taxon>Theropoda</taxon>
        <taxon>Coelurosauria</taxon>
        <taxon>Aves</taxon>
        <taxon>Neognathae</taxon>
        <taxon>Neoaves</taxon>
        <taxon>Charadriiformes</taxon>
        <taxon>Scolopacidae</taxon>
        <taxon>Limosa</taxon>
    </lineage>
</organism>